<name>A0A4S3K7M9_9GAMM</name>
<dbReference type="Gene3D" id="3.10.450.50">
    <property type="match status" value="1"/>
</dbReference>
<protein>
    <submittedName>
        <fullName evidence="2">SnoaL-like protein</fullName>
    </submittedName>
</protein>
<gene>
    <name evidence="2" type="ORF">DFR24_1287</name>
</gene>
<evidence type="ECO:0000259" key="1">
    <source>
        <dbReference type="Pfam" id="PF13577"/>
    </source>
</evidence>
<dbReference type="SUPFAM" id="SSF54427">
    <property type="entry name" value="NTF2-like"/>
    <property type="match status" value="1"/>
</dbReference>
<evidence type="ECO:0000313" key="2">
    <source>
        <dbReference type="EMBL" id="TDU31903.1"/>
    </source>
</evidence>
<accession>A0A4S3K7M9</accession>
<dbReference type="CDD" id="cd00531">
    <property type="entry name" value="NTF2_like"/>
    <property type="match status" value="1"/>
</dbReference>
<dbReference type="Proteomes" id="UP000295341">
    <property type="component" value="Unassembled WGS sequence"/>
</dbReference>
<dbReference type="EMBL" id="SOBT01000008">
    <property type="protein sequence ID" value="TDU31903.1"/>
    <property type="molecule type" value="Genomic_DNA"/>
</dbReference>
<dbReference type="InterPro" id="IPR037401">
    <property type="entry name" value="SnoaL-like"/>
</dbReference>
<dbReference type="OrthoDB" id="2860904at2"/>
<keyword evidence="3" id="KW-1185">Reference proteome</keyword>
<dbReference type="Pfam" id="PF13577">
    <property type="entry name" value="SnoaL_4"/>
    <property type="match status" value="1"/>
</dbReference>
<feature type="domain" description="SnoaL-like" evidence="1">
    <location>
        <begin position="3"/>
        <end position="134"/>
    </location>
</feature>
<dbReference type="AlphaFoldDB" id="A0A4S3K7M9"/>
<sequence length="147" mass="16639">MNIEDRLAILETIANYSYRYDAQDPVGFSELFVEDALWEAYAANAQKPELQLSGRAGIREWAAARLARRAGKFTSRHHQSGTVFESWTADGAKTRTMVLVTHQGTDEAAPSPTLSGVYHDVWRRTPQGWRFAHRALHHDRHGVHVQS</sequence>
<proteinExistence type="predicted"/>
<dbReference type="RefSeq" id="WP_133880452.1">
    <property type="nucleotide sequence ID" value="NZ_MWIN01000006.1"/>
</dbReference>
<dbReference type="InterPro" id="IPR032710">
    <property type="entry name" value="NTF2-like_dom_sf"/>
</dbReference>
<evidence type="ECO:0000313" key="3">
    <source>
        <dbReference type="Proteomes" id="UP000295341"/>
    </source>
</evidence>
<comment type="caution">
    <text evidence="2">The sequence shown here is derived from an EMBL/GenBank/DDBJ whole genome shotgun (WGS) entry which is preliminary data.</text>
</comment>
<reference evidence="2 3" key="1">
    <citation type="submission" date="2019-03" db="EMBL/GenBank/DDBJ databases">
        <title>Genomic Encyclopedia of Type Strains, Phase IV (KMG-IV): sequencing the most valuable type-strain genomes for metagenomic binning, comparative biology and taxonomic classification.</title>
        <authorList>
            <person name="Goeker M."/>
        </authorList>
    </citation>
    <scope>NUCLEOTIDE SEQUENCE [LARGE SCALE GENOMIC DNA]</scope>
    <source>
        <strain evidence="2 3">DSM 26377</strain>
    </source>
</reference>
<organism evidence="2 3">
    <name type="scientific">Panacagrimonas perspica</name>
    <dbReference type="NCBI Taxonomy" id="381431"/>
    <lineage>
        <taxon>Bacteria</taxon>
        <taxon>Pseudomonadati</taxon>
        <taxon>Pseudomonadota</taxon>
        <taxon>Gammaproteobacteria</taxon>
        <taxon>Nevskiales</taxon>
        <taxon>Nevskiaceae</taxon>
        <taxon>Panacagrimonas</taxon>
    </lineage>
</organism>